<dbReference type="PANTHER" id="PTHR12787:SF0">
    <property type="entry name" value="RIBOSOMAL RNA-PROCESSING PROTEIN 8"/>
    <property type="match status" value="1"/>
</dbReference>
<dbReference type="GO" id="GO:0000183">
    <property type="term" value="P:rDNA heterochromatin formation"/>
    <property type="evidence" value="ECO:0007669"/>
    <property type="project" value="TreeGrafter"/>
</dbReference>
<dbReference type="GO" id="GO:0033553">
    <property type="term" value="C:rDNA heterochromatin"/>
    <property type="evidence" value="ECO:0007669"/>
    <property type="project" value="TreeGrafter"/>
</dbReference>
<dbReference type="GO" id="GO:0005730">
    <property type="term" value="C:nucleolus"/>
    <property type="evidence" value="ECO:0007669"/>
    <property type="project" value="UniProtKB-SubCell"/>
</dbReference>
<dbReference type="Gene3D" id="3.40.50.150">
    <property type="entry name" value="Vaccinia Virus protein VP39"/>
    <property type="match status" value="1"/>
</dbReference>
<dbReference type="SUPFAM" id="SSF53335">
    <property type="entry name" value="S-adenosyl-L-methionine-dependent methyltransferases"/>
    <property type="match status" value="1"/>
</dbReference>
<dbReference type="Proteomes" id="UP000028761">
    <property type="component" value="Chromosome 12"/>
</dbReference>
<dbReference type="InterPro" id="IPR029063">
    <property type="entry name" value="SAM-dependent_MTases_sf"/>
</dbReference>
<protein>
    <recommendedName>
        <fullName evidence="1 5">Ribosomal RNA-processing protein 8</fullName>
        <ecNumber evidence="5">2.1.1.-</ecNumber>
    </recommendedName>
</protein>
<dbReference type="Bgee" id="ENSPANG00000006537">
    <property type="expression patterns" value="Expressed in postnatal subventricular zone and 67 other cell types or tissues"/>
</dbReference>
<dbReference type="GO" id="GO:0042149">
    <property type="term" value="P:cellular response to glucose starvation"/>
    <property type="evidence" value="ECO:0007669"/>
    <property type="project" value="TreeGrafter"/>
</dbReference>
<reference evidence="6 7" key="1">
    <citation type="submission" date="2012-03" db="EMBL/GenBank/DDBJ databases">
        <title>Whole Genome Assembly of Papio anubis.</title>
        <authorList>
            <person name="Liu Y.L."/>
            <person name="Abraham K.A."/>
            <person name="Akbar H.A."/>
            <person name="Ali S.A."/>
            <person name="Anosike U.A."/>
            <person name="Aqrawi P.A."/>
            <person name="Arias F.A."/>
            <person name="Attaway T.A."/>
            <person name="Awwad R.A."/>
            <person name="Babu C.B."/>
            <person name="Bandaranaike D.B."/>
            <person name="Battles P.B."/>
            <person name="Bell A.B."/>
            <person name="Beltran B.B."/>
            <person name="Berhane-Mersha D.B."/>
            <person name="Bess C.B."/>
            <person name="Bickham C.B."/>
            <person name="Bolden T.B."/>
            <person name="Carter K.C."/>
            <person name="Chau D.C."/>
            <person name="Chavez A.C."/>
            <person name="Clerc-Blankenburg K.C."/>
            <person name="Coyle M.C."/>
            <person name="Dao M.D."/>
            <person name="Davila M.L.D."/>
            <person name="Davy-Carroll L.D."/>
            <person name="Denson S.D."/>
            <person name="Dinh H.D."/>
            <person name="Fernandez S.F."/>
            <person name="Fernando P.F."/>
            <person name="Forbes L.F."/>
            <person name="Francis C.F."/>
            <person name="Francisco L.F."/>
            <person name="Fu Q.F."/>
            <person name="Garcia-Iii R.G."/>
            <person name="Garrett T.G."/>
            <person name="Gross S.G."/>
            <person name="Gubbala S.G."/>
            <person name="Hirani K.H."/>
            <person name="Hogues M.H."/>
            <person name="Hollins B.H."/>
            <person name="Jackson L.J."/>
            <person name="Javaid M.J."/>
            <person name="Jhangiani S.J."/>
            <person name="Johnson A.J."/>
            <person name="Johnson B.J."/>
            <person name="Jones J.J."/>
            <person name="Joshi V.J."/>
            <person name="Kalu J.K."/>
            <person name="Khan N.K."/>
            <person name="Korchina V.K."/>
            <person name="Kovar C.K."/>
            <person name="Lago L.L."/>
            <person name="Lara F.L."/>
            <person name="Le T.-K.L."/>
            <person name="Lee S.L."/>
            <person name="Legall-Iii F.L."/>
            <person name="Lemon S.L."/>
            <person name="Liu J.L."/>
            <person name="Liu Y.-S.L."/>
            <person name="Liyanage D.L."/>
            <person name="Lopez J.L."/>
            <person name="Lorensuhewa L.L."/>
            <person name="Mata R.M."/>
            <person name="Mathew T.M."/>
            <person name="Mercado C.M."/>
            <person name="Mercado I.M."/>
            <person name="Morales K.M."/>
            <person name="Morgan M.M."/>
            <person name="Munidasa M.M."/>
            <person name="Ngo D.N."/>
            <person name="Nguyen L.N."/>
            <person name="Nguyen T.N."/>
            <person name="Nguyen N.N."/>
            <person name="Obregon M.O."/>
            <person name="Okwuonu G.O."/>
            <person name="Ongeri F.O."/>
            <person name="Onwere C.O."/>
            <person name="Osifeso I.O."/>
            <person name="Parra A.P."/>
            <person name="Patil S.P."/>
            <person name="Perez A.P."/>
            <person name="Perez Y.P."/>
            <person name="Pham C.P."/>
            <person name="Pu L.-L.P."/>
            <person name="Puazo M.P."/>
            <person name="Quiroz J.Q."/>
            <person name="Rouhana J.R."/>
            <person name="Ruiz M.R."/>
            <person name="Ruiz S.-J.R."/>
            <person name="Saada N.S."/>
            <person name="Santibanez J.S."/>
            <person name="Scheel M.S."/>
            <person name="Schneider B.S."/>
            <person name="Simmons D.S."/>
            <person name="Sisson I.S."/>
            <person name="Tang L.-Y.T."/>
            <person name="Thornton R.T."/>
            <person name="Tisius J.T."/>
            <person name="Toledanes G.T."/>
            <person name="Trejos Z.T."/>
            <person name="Usmani K.U."/>
            <person name="Varghese R.V."/>
            <person name="Vattathil S.V."/>
            <person name="Vee V.V."/>
            <person name="Walker D.W."/>
            <person name="Weissenberger G.W."/>
            <person name="White C.W."/>
            <person name="Williams A.W."/>
            <person name="Woodworth J.W."/>
            <person name="Wright R.W."/>
            <person name="Zhu Y.Z."/>
            <person name="Han Y.H."/>
            <person name="Newsham I.N."/>
            <person name="Nazareth L.N."/>
            <person name="Worley K.W."/>
            <person name="Muzny D.M."/>
            <person name="Rogers J.R."/>
            <person name="Gibbs R.G."/>
        </authorList>
    </citation>
    <scope>NUCLEOTIDE SEQUENCE [LARGE SCALE GENOMIC DNA]</scope>
</reference>
<dbReference type="CDD" id="cd02440">
    <property type="entry name" value="AdoMet_MTases"/>
    <property type="match status" value="1"/>
</dbReference>
<reference evidence="6" key="3">
    <citation type="submission" date="2025-09" db="UniProtKB">
        <authorList>
            <consortium name="Ensembl"/>
        </authorList>
    </citation>
    <scope>IDENTIFICATION</scope>
</reference>
<proteinExistence type="inferred from homology"/>
<dbReference type="PANTHER" id="PTHR12787">
    <property type="entry name" value="RIBOSOMAL RNA-PROCESSING PROTEIN 8"/>
    <property type="match status" value="1"/>
</dbReference>
<dbReference type="GO" id="GO:0005677">
    <property type="term" value="C:chromatin silencing complex"/>
    <property type="evidence" value="ECO:0007669"/>
    <property type="project" value="TreeGrafter"/>
</dbReference>
<accession>A0A2I3MLY3</accession>
<dbReference type="PROSITE" id="PS01184">
    <property type="entry name" value="UBIE_2"/>
    <property type="match status" value="1"/>
</dbReference>
<evidence type="ECO:0000256" key="2">
    <source>
        <dbReference type="ARBA" id="ARBA00022603"/>
    </source>
</evidence>
<evidence type="ECO:0000256" key="4">
    <source>
        <dbReference type="ARBA" id="ARBA00022691"/>
    </source>
</evidence>
<comment type="similarity">
    <text evidence="5">Belongs to the methyltransferase superfamily. RRP8 family.</text>
</comment>
<keyword evidence="7" id="KW-1185">Reference proteome</keyword>
<dbReference type="AlphaFoldDB" id="A0A2I3MLY3"/>
<gene>
    <name evidence="6" type="primary">RRP8</name>
</gene>
<evidence type="ECO:0000313" key="7">
    <source>
        <dbReference type="Proteomes" id="UP000028761"/>
    </source>
</evidence>
<dbReference type="GO" id="GO:0006364">
    <property type="term" value="P:rRNA processing"/>
    <property type="evidence" value="ECO:0007669"/>
    <property type="project" value="UniProtKB-UniRule"/>
</dbReference>
<organism evidence="6 7">
    <name type="scientific">Papio anubis</name>
    <name type="common">Olive baboon</name>
    <dbReference type="NCBI Taxonomy" id="9555"/>
    <lineage>
        <taxon>Eukaryota</taxon>
        <taxon>Metazoa</taxon>
        <taxon>Chordata</taxon>
        <taxon>Craniata</taxon>
        <taxon>Vertebrata</taxon>
        <taxon>Euteleostomi</taxon>
        <taxon>Mammalia</taxon>
        <taxon>Eutheria</taxon>
        <taxon>Euarchontoglires</taxon>
        <taxon>Primates</taxon>
        <taxon>Haplorrhini</taxon>
        <taxon>Catarrhini</taxon>
        <taxon>Cercopithecidae</taxon>
        <taxon>Cercopithecinae</taxon>
        <taxon>Papio</taxon>
    </lineage>
</organism>
<dbReference type="GeneTree" id="ENSGT00390000006189"/>
<comment type="subunit">
    <text evidence="5">Component of the eNoSC complex.</text>
</comment>
<dbReference type="GO" id="GO:0008168">
    <property type="term" value="F:methyltransferase activity"/>
    <property type="evidence" value="ECO:0007669"/>
    <property type="project" value="UniProtKB-KW"/>
</dbReference>
<dbReference type="Ensembl" id="ENSPANT00000036276.2">
    <property type="protein sequence ID" value="ENSPANP00000036700.1"/>
    <property type="gene ID" value="ENSPANG00000006537.3"/>
</dbReference>
<keyword evidence="2 5" id="KW-0489">Methyltransferase</keyword>
<reference evidence="6" key="2">
    <citation type="submission" date="2025-08" db="UniProtKB">
        <authorList>
            <consortium name="Ensembl"/>
        </authorList>
    </citation>
    <scope>IDENTIFICATION</scope>
</reference>
<dbReference type="InterPro" id="IPR023576">
    <property type="entry name" value="UbiE/COQ5_MeTrFase_CS"/>
</dbReference>
<evidence type="ECO:0000256" key="1">
    <source>
        <dbReference type="ARBA" id="ARBA00020203"/>
    </source>
</evidence>
<dbReference type="GO" id="GO:0032259">
    <property type="term" value="P:methylation"/>
    <property type="evidence" value="ECO:0007669"/>
    <property type="project" value="UniProtKB-KW"/>
</dbReference>
<dbReference type="GO" id="GO:0046015">
    <property type="term" value="P:regulation of transcription by glucose"/>
    <property type="evidence" value="ECO:0007669"/>
    <property type="project" value="TreeGrafter"/>
</dbReference>
<evidence type="ECO:0000313" key="6">
    <source>
        <dbReference type="Ensembl" id="ENSPANP00000036700.1"/>
    </source>
</evidence>
<dbReference type="InterPro" id="IPR007823">
    <property type="entry name" value="RRP8"/>
</dbReference>
<keyword evidence="5" id="KW-0539">Nucleus</keyword>
<name>A0A2I3MLY3_PAPAN</name>
<dbReference type="ExpressionAtlas" id="A0A2I3MLY3">
    <property type="expression patterns" value="baseline"/>
</dbReference>
<keyword evidence="4 5" id="KW-0949">S-adenosyl-L-methionine</keyword>
<evidence type="ECO:0000256" key="5">
    <source>
        <dbReference type="RuleBase" id="RU365074"/>
    </source>
</evidence>
<evidence type="ECO:0000256" key="3">
    <source>
        <dbReference type="ARBA" id="ARBA00022679"/>
    </source>
</evidence>
<keyword evidence="3 5" id="KW-0808">Transferase</keyword>
<comment type="function">
    <text evidence="5">Essential component of the eNoSC (energy-dependent nucleolar silencing) complex, a complex that mediates silencing of rDNA in response to intracellular energy status and acts by recruiting histone-modifying enzymes. The eNoSC complex is able to sense the energy status of cell: upon glucose starvation, elevation of NAD(+)/NADP(+) ratio activates SIRT1, leading to histone H3 deacetylation followed by dimethylation of H3 at 'Lys-9' (H3K9me2) by SUV39H1 and the formation of silent chromatin in the rDNA locus. In the complex, RRP8 binds to H3K9me2 and probably acts as a methyltransferase.</text>
</comment>
<dbReference type="Pfam" id="PF05148">
    <property type="entry name" value="Methyltransf_8"/>
    <property type="match status" value="1"/>
</dbReference>
<comment type="subcellular location">
    <subcellularLocation>
        <location evidence="5">Nucleus</location>
        <location evidence="5">Nucleolus</location>
    </subcellularLocation>
</comment>
<keyword evidence="5" id="KW-0698">rRNA processing</keyword>
<sequence>MFEEPEWASAAPVAAGLGPVISRPPPAAALQNKVPLEDESVDVAVFCLSLMGTNIRDFLEEANRVLKPGGLLKVAEVSSRFEDVRTFLRAVTKLGFKIVSKDLTNSHFFLFDFQKTGPPQVGPKAQLSGLKLHPCLYKRR</sequence>
<dbReference type="EC" id="2.1.1.-" evidence="5"/>